<protein>
    <submittedName>
        <fullName evidence="2">Uncharacterized protein</fullName>
    </submittedName>
</protein>
<dbReference type="SUPFAM" id="SSF48403">
    <property type="entry name" value="Ankyrin repeat"/>
    <property type="match status" value="1"/>
</dbReference>
<sequence length="736" mass="82586">MPPRRPTMTELHHQIKTLQWNTVRRAIRLDTSVAMRIDDSNAEDEWVSRARMSAWRRDVGTTKCSTDEGEGWNEIRREPRMDIHLEEESFPYWCISRRRTLLHTSCDVLHGDDEDLRDLTNAMKTIEMLIDASHNELRPLTVEEDYYHELEEGTEDGNIANVVVQPLLSTCPNCSCYYHSQYCPPMELDPVEWYNDDDNTREEQDPSKRSTSTKVFHESVLTMTDALGGTPLHLTVTRLAPEGVIRLFLDKCRGLEKDAMQQEHSRRPTLNALLSAQNRHGCTPLHSLSVDFNDEVLRLILDRFEKDTIINNDQSRNLDNIPSLPIHPLLIPNRYGNLPLHYASSSGESPSLLSILTTHPTTPRAVLVCSAEGRLPIDELMIWYIECLAEEHEESEDESDSNGENDGYNDEDDNSESSENLQREETGNEQTQHSKSNPEELVSRALGSIVFSDSSERSSIEGIWDRIWVLIQAGANAIASAAIGTTACHLSPGGPPWNPIPASIIVTKYSDFPVLALVASILVTTANMVASTTEDSCEKAQLMSEALLQEDSFGLLPLHWACGDITYLLSSSSSSDTNVNHFLTSEQYLASTCLETVRWNTPQLPCSMIQYLLHLCPESARVPTPKGRLPLHLFLDGGYRNSLHNTCSWGDVKELLKACPDALRTPDVCNHMYPFQVAAAEETSTFNEEGETNVAQTDGHDDAEGAPLKSLEVTYLLIREDPSFCCSLFDNRDQGP</sequence>
<evidence type="ECO:0000313" key="3">
    <source>
        <dbReference type="Proteomes" id="UP001516023"/>
    </source>
</evidence>
<dbReference type="Gene3D" id="1.25.40.20">
    <property type="entry name" value="Ankyrin repeat-containing domain"/>
    <property type="match status" value="1"/>
</dbReference>
<dbReference type="SMART" id="SM00248">
    <property type="entry name" value="ANK"/>
    <property type="match status" value="3"/>
</dbReference>
<proteinExistence type="predicted"/>
<reference evidence="2 3" key="1">
    <citation type="journal article" date="2020" name="G3 (Bethesda)">
        <title>Improved Reference Genome for Cyclotella cryptica CCMP332, a Model for Cell Wall Morphogenesis, Salinity Adaptation, and Lipid Production in Diatoms (Bacillariophyta).</title>
        <authorList>
            <person name="Roberts W.R."/>
            <person name="Downey K.M."/>
            <person name="Ruck E.C."/>
            <person name="Traller J.C."/>
            <person name="Alverson A.J."/>
        </authorList>
    </citation>
    <scope>NUCLEOTIDE SEQUENCE [LARGE SCALE GENOMIC DNA]</scope>
    <source>
        <strain evidence="2 3">CCMP332</strain>
    </source>
</reference>
<feature type="region of interest" description="Disordered" evidence="1">
    <location>
        <begin position="392"/>
        <end position="439"/>
    </location>
</feature>
<accession>A0ABD3PDQ4</accession>
<keyword evidence="3" id="KW-1185">Reference proteome</keyword>
<comment type="caution">
    <text evidence="2">The sequence shown here is derived from an EMBL/GenBank/DDBJ whole genome shotgun (WGS) entry which is preliminary data.</text>
</comment>
<feature type="compositionally biased region" description="Acidic residues" evidence="1">
    <location>
        <begin position="392"/>
        <end position="416"/>
    </location>
</feature>
<dbReference type="AlphaFoldDB" id="A0ABD3PDQ4"/>
<dbReference type="Proteomes" id="UP001516023">
    <property type="component" value="Unassembled WGS sequence"/>
</dbReference>
<dbReference type="InterPro" id="IPR002110">
    <property type="entry name" value="Ankyrin_rpt"/>
</dbReference>
<feature type="region of interest" description="Disordered" evidence="1">
    <location>
        <begin position="685"/>
        <end position="705"/>
    </location>
</feature>
<dbReference type="InterPro" id="IPR036770">
    <property type="entry name" value="Ankyrin_rpt-contain_sf"/>
</dbReference>
<gene>
    <name evidence="2" type="ORF">HJC23_001265</name>
</gene>
<organism evidence="2 3">
    <name type="scientific">Cyclotella cryptica</name>
    <dbReference type="NCBI Taxonomy" id="29204"/>
    <lineage>
        <taxon>Eukaryota</taxon>
        <taxon>Sar</taxon>
        <taxon>Stramenopiles</taxon>
        <taxon>Ochrophyta</taxon>
        <taxon>Bacillariophyta</taxon>
        <taxon>Coscinodiscophyceae</taxon>
        <taxon>Thalassiosirophycidae</taxon>
        <taxon>Stephanodiscales</taxon>
        <taxon>Stephanodiscaceae</taxon>
        <taxon>Cyclotella</taxon>
    </lineage>
</organism>
<dbReference type="EMBL" id="JABMIG020000200">
    <property type="protein sequence ID" value="KAL3786189.1"/>
    <property type="molecule type" value="Genomic_DNA"/>
</dbReference>
<evidence type="ECO:0000256" key="1">
    <source>
        <dbReference type="SAM" id="MobiDB-lite"/>
    </source>
</evidence>
<name>A0ABD3PDQ4_9STRA</name>
<evidence type="ECO:0000313" key="2">
    <source>
        <dbReference type="EMBL" id="KAL3786189.1"/>
    </source>
</evidence>
<feature type="region of interest" description="Disordered" evidence="1">
    <location>
        <begin position="194"/>
        <end position="213"/>
    </location>
</feature>